<reference evidence="1 2" key="1">
    <citation type="submission" date="2019-03" db="EMBL/GenBank/DDBJ databases">
        <title>Genomic Encyclopedia of Type Strains, Phase IV (KMG-V): Genome sequencing to study the core and pangenomes of soil and plant-associated prokaryotes.</title>
        <authorList>
            <person name="Whitman W."/>
        </authorList>
    </citation>
    <scope>NUCLEOTIDE SEQUENCE [LARGE SCALE GENOMIC DNA]</scope>
    <source>
        <strain evidence="1 2">Gr42</strain>
    </source>
</reference>
<protein>
    <submittedName>
        <fullName evidence="1">Uncharacterized protein</fullName>
    </submittedName>
</protein>
<dbReference type="Proteomes" id="UP000295547">
    <property type="component" value="Unassembled WGS sequence"/>
</dbReference>
<organism evidence="1 2">
    <name type="scientific">Rhizobium azibense</name>
    <dbReference type="NCBI Taxonomy" id="1136135"/>
    <lineage>
        <taxon>Bacteria</taxon>
        <taxon>Pseudomonadati</taxon>
        <taxon>Pseudomonadota</taxon>
        <taxon>Alphaproteobacteria</taxon>
        <taxon>Hyphomicrobiales</taxon>
        <taxon>Rhizobiaceae</taxon>
        <taxon>Rhizobium/Agrobacterium group</taxon>
        <taxon>Rhizobium</taxon>
    </lineage>
</organism>
<accession>A0A4R3Q4Q0</accession>
<name>A0A4R3Q4Q0_9HYPH</name>
<evidence type="ECO:0000313" key="1">
    <source>
        <dbReference type="EMBL" id="TCU16173.1"/>
    </source>
</evidence>
<dbReference type="EMBL" id="SMBJ01000019">
    <property type="protein sequence ID" value="TCU16173.1"/>
    <property type="molecule type" value="Genomic_DNA"/>
</dbReference>
<keyword evidence="2" id="KW-1185">Reference proteome</keyword>
<proteinExistence type="predicted"/>
<gene>
    <name evidence="1" type="ORF">EV130_11937</name>
</gene>
<dbReference type="AlphaFoldDB" id="A0A4R3Q4Q0"/>
<evidence type="ECO:0000313" key="2">
    <source>
        <dbReference type="Proteomes" id="UP000295547"/>
    </source>
</evidence>
<sequence>MNGRQLVLTACAKLASATCNGASGWSRFLMELHQGRTFCLLKLAIYVLFAIVCSGAGRRDFHGTIAAIATGLVYAA</sequence>
<comment type="caution">
    <text evidence="1">The sequence shown here is derived from an EMBL/GenBank/DDBJ whole genome shotgun (WGS) entry which is preliminary data.</text>
</comment>